<dbReference type="PATRIC" id="fig|698760.3.peg.6952"/>
<gene>
    <name evidence="1" type="ORF">STRTUCAR8_05564</name>
</gene>
<comment type="caution">
    <text evidence="1">The sequence shown here is derived from an EMBL/GenBank/DDBJ whole genome shotgun (WGS) entry which is preliminary data.</text>
</comment>
<sequence length="236" mass="26022">MTTANHLHHLINHWTDLQAALGTNQADTWPPVMGIARLHEHLRADEAAVELRALERSPEQLGATAAPLRIAILDTMASLDQQLVDVADQIASSVQRPRLNLQVRSAGPGDDIALQLKTLILKDEVDERRWSWTNPRLRAAPYAAAWLLARYEDAPGPFRKLSGLQHTDIESAAAQAAEQVDQALEMTRRTQVLDRPCPHCRGVLRIEGGDGQDPAVKCRGCGRKWTGEDSADRATC</sequence>
<accession>L7EXP0</accession>
<dbReference type="AlphaFoldDB" id="L7EXP0"/>
<protein>
    <submittedName>
        <fullName evidence="1">Uncharacterized protein</fullName>
    </submittedName>
</protein>
<evidence type="ECO:0000313" key="1">
    <source>
        <dbReference type="EMBL" id="ELP64178.1"/>
    </source>
</evidence>
<reference evidence="1 2" key="1">
    <citation type="journal article" date="2011" name="Plasmid">
        <title>Streptomyces turgidiscabies Car8 contains a modular pathogenicity island that shares virulence genes with other actinobacterial plant pathogens.</title>
        <authorList>
            <person name="Huguet-Tapia J.C."/>
            <person name="Badger J.H."/>
            <person name="Loria R."/>
            <person name="Pettis G.S."/>
        </authorList>
    </citation>
    <scope>NUCLEOTIDE SEQUENCE [LARGE SCALE GENOMIC DNA]</scope>
    <source>
        <strain evidence="1 2">Car8</strain>
    </source>
</reference>
<dbReference type="RefSeq" id="WP_006380861.1">
    <property type="nucleotide sequence ID" value="NZ_AEJB01000475.1"/>
</dbReference>
<name>L7EXP0_STRT8</name>
<organism evidence="1 2">
    <name type="scientific">Streptomyces turgidiscabies (strain Car8)</name>
    <dbReference type="NCBI Taxonomy" id="698760"/>
    <lineage>
        <taxon>Bacteria</taxon>
        <taxon>Bacillati</taxon>
        <taxon>Actinomycetota</taxon>
        <taxon>Actinomycetes</taxon>
        <taxon>Kitasatosporales</taxon>
        <taxon>Streptomycetaceae</taxon>
        <taxon>Streptomyces</taxon>
    </lineage>
</organism>
<proteinExistence type="predicted"/>
<dbReference type="EMBL" id="AEJB01000475">
    <property type="protein sequence ID" value="ELP64178.1"/>
    <property type="molecule type" value="Genomic_DNA"/>
</dbReference>
<keyword evidence="2" id="KW-1185">Reference proteome</keyword>
<evidence type="ECO:0000313" key="2">
    <source>
        <dbReference type="Proteomes" id="UP000010931"/>
    </source>
</evidence>
<dbReference type="Proteomes" id="UP000010931">
    <property type="component" value="Unassembled WGS sequence"/>
</dbReference>
<dbReference type="GeneID" id="97399372"/>